<keyword evidence="3" id="KW-0049">Antioxidant</keyword>
<dbReference type="EC" id="1.11.1.24" evidence="1"/>
<keyword evidence="2" id="KW-0575">Peroxidase</keyword>
<dbReference type="Pfam" id="PF00578">
    <property type="entry name" value="AhpC-TSA"/>
    <property type="match status" value="1"/>
</dbReference>
<evidence type="ECO:0000256" key="1">
    <source>
        <dbReference type="ARBA" id="ARBA00013017"/>
    </source>
</evidence>
<name>A0A3B1BPX9_9ZZZZ</name>
<protein>
    <recommendedName>
        <fullName evidence="1">thioredoxin-dependent peroxiredoxin</fullName>
        <ecNumber evidence="1">1.11.1.24</ecNumber>
    </recommendedName>
    <alternativeName>
        <fullName evidence="7">Thioredoxin peroxidase</fullName>
    </alternativeName>
</protein>
<evidence type="ECO:0000256" key="8">
    <source>
        <dbReference type="ARBA" id="ARBA00038489"/>
    </source>
</evidence>
<dbReference type="PROSITE" id="PS51352">
    <property type="entry name" value="THIOREDOXIN_2"/>
    <property type="match status" value="1"/>
</dbReference>
<evidence type="ECO:0000313" key="11">
    <source>
        <dbReference type="EMBL" id="VAX08395.1"/>
    </source>
</evidence>
<keyword evidence="5" id="KW-1015">Disulfide bond</keyword>
<dbReference type="PANTHER" id="PTHR42801">
    <property type="entry name" value="THIOREDOXIN-DEPENDENT PEROXIDE REDUCTASE"/>
    <property type="match status" value="1"/>
</dbReference>
<evidence type="ECO:0000256" key="2">
    <source>
        <dbReference type="ARBA" id="ARBA00022559"/>
    </source>
</evidence>
<comment type="catalytic activity">
    <reaction evidence="9">
        <text>a hydroperoxide + [thioredoxin]-dithiol = an alcohol + [thioredoxin]-disulfide + H2O</text>
        <dbReference type="Rhea" id="RHEA:62620"/>
        <dbReference type="Rhea" id="RHEA-COMP:10698"/>
        <dbReference type="Rhea" id="RHEA-COMP:10700"/>
        <dbReference type="ChEBI" id="CHEBI:15377"/>
        <dbReference type="ChEBI" id="CHEBI:29950"/>
        <dbReference type="ChEBI" id="CHEBI:30879"/>
        <dbReference type="ChEBI" id="CHEBI:35924"/>
        <dbReference type="ChEBI" id="CHEBI:50058"/>
        <dbReference type="EC" id="1.11.1.24"/>
    </reaction>
</comment>
<feature type="domain" description="Thioredoxin" evidence="10">
    <location>
        <begin position="42"/>
        <end position="226"/>
    </location>
</feature>
<evidence type="ECO:0000259" key="10">
    <source>
        <dbReference type="PROSITE" id="PS51352"/>
    </source>
</evidence>
<dbReference type="GO" id="GO:0005737">
    <property type="term" value="C:cytoplasm"/>
    <property type="evidence" value="ECO:0007669"/>
    <property type="project" value="TreeGrafter"/>
</dbReference>
<accession>A0A3B1BPX9</accession>
<dbReference type="SUPFAM" id="SSF52833">
    <property type="entry name" value="Thioredoxin-like"/>
    <property type="match status" value="1"/>
</dbReference>
<dbReference type="InterPro" id="IPR013766">
    <property type="entry name" value="Thioredoxin_domain"/>
</dbReference>
<dbReference type="AlphaFoldDB" id="A0A3B1BPX9"/>
<evidence type="ECO:0000256" key="4">
    <source>
        <dbReference type="ARBA" id="ARBA00023002"/>
    </source>
</evidence>
<gene>
    <name evidence="11" type="ORF">MNBD_GAMMA25-553</name>
</gene>
<evidence type="ECO:0000256" key="5">
    <source>
        <dbReference type="ARBA" id="ARBA00023157"/>
    </source>
</evidence>
<reference evidence="11" key="1">
    <citation type="submission" date="2018-06" db="EMBL/GenBank/DDBJ databases">
        <authorList>
            <person name="Zhirakovskaya E."/>
        </authorList>
    </citation>
    <scope>NUCLEOTIDE SEQUENCE</scope>
</reference>
<keyword evidence="6" id="KW-0676">Redox-active center</keyword>
<dbReference type="GO" id="GO:0034599">
    <property type="term" value="P:cellular response to oxidative stress"/>
    <property type="evidence" value="ECO:0007669"/>
    <property type="project" value="TreeGrafter"/>
</dbReference>
<evidence type="ECO:0000256" key="9">
    <source>
        <dbReference type="ARBA" id="ARBA00049091"/>
    </source>
</evidence>
<sequence>MLNQKIRETVQNFREVLPAELSALIEQGAGEISALDIIERARKPGDLAPDFTLKNPKGESRRLTDYLAVGPLVITFYRGAWCPYCNLQLKEYNDHLAEIKAAGATLVAITPEKPGALDILAKSGAPQEVVDMALKPVEFDVLHDPGNQIAESYGVVFKLPESHRQLLEQLHIDIEALNGDTSFTFPDPATYVIRPTGEIAWAFVPNNYRKRAEVAQILTALQDLTS</sequence>
<evidence type="ECO:0000256" key="3">
    <source>
        <dbReference type="ARBA" id="ARBA00022862"/>
    </source>
</evidence>
<dbReference type="CDD" id="cd02970">
    <property type="entry name" value="PRX_like2"/>
    <property type="match status" value="1"/>
</dbReference>
<proteinExistence type="inferred from homology"/>
<evidence type="ECO:0000256" key="6">
    <source>
        <dbReference type="ARBA" id="ARBA00023284"/>
    </source>
</evidence>
<organism evidence="11">
    <name type="scientific">hydrothermal vent metagenome</name>
    <dbReference type="NCBI Taxonomy" id="652676"/>
    <lineage>
        <taxon>unclassified sequences</taxon>
        <taxon>metagenomes</taxon>
        <taxon>ecological metagenomes</taxon>
    </lineage>
</organism>
<comment type="similarity">
    <text evidence="8">Belongs to the peroxiredoxin family. BCP/PrxQ subfamily.</text>
</comment>
<dbReference type="Gene3D" id="3.40.30.10">
    <property type="entry name" value="Glutaredoxin"/>
    <property type="match status" value="1"/>
</dbReference>
<dbReference type="InterPro" id="IPR050924">
    <property type="entry name" value="Peroxiredoxin_BCP/PrxQ"/>
</dbReference>
<keyword evidence="4" id="KW-0560">Oxidoreductase</keyword>
<dbReference type="GO" id="GO:0008379">
    <property type="term" value="F:thioredoxin peroxidase activity"/>
    <property type="evidence" value="ECO:0007669"/>
    <property type="project" value="TreeGrafter"/>
</dbReference>
<dbReference type="EMBL" id="UOFY01000027">
    <property type="protein sequence ID" value="VAX08395.1"/>
    <property type="molecule type" value="Genomic_DNA"/>
</dbReference>
<dbReference type="InterPro" id="IPR000866">
    <property type="entry name" value="AhpC/TSA"/>
</dbReference>
<dbReference type="InterPro" id="IPR036249">
    <property type="entry name" value="Thioredoxin-like_sf"/>
</dbReference>
<dbReference type="GO" id="GO:0045454">
    <property type="term" value="P:cell redox homeostasis"/>
    <property type="evidence" value="ECO:0007669"/>
    <property type="project" value="TreeGrafter"/>
</dbReference>
<evidence type="ECO:0000256" key="7">
    <source>
        <dbReference type="ARBA" id="ARBA00032824"/>
    </source>
</evidence>
<dbReference type="PANTHER" id="PTHR42801:SF7">
    <property type="entry name" value="SLL1159 PROTEIN"/>
    <property type="match status" value="1"/>
</dbReference>